<accession>A0A160PB41</accession>
<evidence type="ECO:0000256" key="8">
    <source>
        <dbReference type="ARBA" id="ARBA00035655"/>
    </source>
</evidence>
<evidence type="ECO:0000256" key="6">
    <source>
        <dbReference type="ARBA" id="ARBA00022989"/>
    </source>
</evidence>
<feature type="transmembrane region" description="Helical" evidence="9">
    <location>
        <begin position="50"/>
        <end position="67"/>
    </location>
</feature>
<evidence type="ECO:0000313" key="10">
    <source>
        <dbReference type="EMBL" id="BAU90007.1"/>
    </source>
</evidence>
<dbReference type="Pfam" id="PF04143">
    <property type="entry name" value="Sulf_transp"/>
    <property type="match status" value="1"/>
</dbReference>
<feature type="transmembrane region" description="Helical" evidence="9">
    <location>
        <begin position="79"/>
        <end position="99"/>
    </location>
</feature>
<dbReference type="OrthoDB" id="9814020at2"/>
<gene>
    <name evidence="10" type="ORF">MPPM_1402</name>
</gene>
<evidence type="ECO:0000256" key="5">
    <source>
        <dbReference type="ARBA" id="ARBA00022692"/>
    </source>
</evidence>
<dbReference type="PANTHER" id="PTHR30574">
    <property type="entry name" value="INNER MEMBRANE PROTEIN YEDE"/>
    <property type="match status" value="1"/>
</dbReference>
<evidence type="ECO:0000256" key="3">
    <source>
        <dbReference type="ARBA" id="ARBA00022475"/>
    </source>
</evidence>
<keyword evidence="5 9" id="KW-0812">Transmembrane</keyword>
<dbReference type="EMBL" id="AP014809">
    <property type="protein sequence ID" value="BAU90007.1"/>
    <property type="molecule type" value="Genomic_DNA"/>
</dbReference>
<reference evidence="10 11" key="1">
    <citation type="journal article" date="2016" name="Genome Announc.">
        <title>Complete Genome Sequence of Methylobacterium populi P-1M, Isolated from Pink-Pigmented Household Biofilm.</title>
        <authorList>
            <person name="Morohoshi T."/>
            <person name="Ikeda T."/>
        </authorList>
    </citation>
    <scope>NUCLEOTIDE SEQUENCE [LARGE SCALE GENOMIC DNA]</scope>
    <source>
        <strain evidence="10 11">P-1M</strain>
    </source>
</reference>
<keyword evidence="6 9" id="KW-1133">Transmembrane helix</keyword>
<evidence type="ECO:0000256" key="2">
    <source>
        <dbReference type="ARBA" id="ARBA00022448"/>
    </source>
</evidence>
<dbReference type="AlphaFoldDB" id="A0A160PB41"/>
<sequence>MTTFLAPLAGGALIGASAALLLLVNGRIAGISGIVGGLLGPIGREAGWRVAFLVGLLLGPVLFRLAAGHWPEVRLAASWEASWPVLVVAGLLVGYGTRLGSGCTSGHGVCGLARLSPRSLAAVATFMATAIITVFVIRHGVAR</sequence>
<dbReference type="GO" id="GO:0005886">
    <property type="term" value="C:plasma membrane"/>
    <property type="evidence" value="ECO:0007669"/>
    <property type="project" value="UniProtKB-SubCell"/>
</dbReference>
<keyword evidence="4" id="KW-0997">Cell inner membrane</keyword>
<comment type="subcellular location">
    <subcellularLocation>
        <location evidence="1">Cell inner membrane</location>
        <topology evidence="1">Multi-pass membrane protein</topology>
    </subcellularLocation>
</comment>
<dbReference type="RefSeq" id="WP_096484415.1">
    <property type="nucleotide sequence ID" value="NZ_AP014809.1"/>
</dbReference>
<keyword evidence="7 9" id="KW-0472">Membrane</keyword>
<feature type="transmembrane region" description="Helical" evidence="9">
    <location>
        <begin position="119"/>
        <end position="137"/>
    </location>
</feature>
<evidence type="ECO:0000256" key="7">
    <source>
        <dbReference type="ARBA" id="ARBA00023136"/>
    </source>
</evidence>
<dbReference type="PANTHER" id="PTHR30574:SF1">
    <property type="entry name" value="SULPHUR TRANSPORT DOMAIN-CONTAINING PROTEIN"/>
    <property type="match status" value="1"/>
</dbReference>
<evidence type="ECO:0000256" key="4">
    <source>
        <dbReference type="ARBA" id="ARBA00022519"/>
    </source>
</evidence>
<comment type="similarity">
    <text evidence="8">Belongs to the TsuA/YedE (TC 9.B.102) family.</text>
</comment>
<name>A0A160PB41_9HYPH</name>
<proteinExistence type="inferred from homology"/>
<evidence type="ECO:0000256" key="9">
    <source>
        <dbReference type="SAM" id="Phobius"/>
    </source>
</evidence>
<dbReference type="InterPro" id="IPR007272">
    <property type="entry name" value="Sulf_transp_TsuA/YedE"/>
</dbReference>
<keyword evidence="3" id="KW-1003">Cell membrane</keyword>
<evidence type="ECO:0000256" key="1">
    <source>
        <dbReference type="ARBA" id="ARBA00004429"/>
    </source>
</evidence>
<protein>
    <submittedName>
        <fullName evidence="10">YeeE/YedE family protein</fullName>
    </submittedName>
</protein>
<dbReference type="Proteomes" id="UP000218288">
    <property type="component" value="Chromosome"/>
</dbReference>
<keyword evidence="2" id="KW-0813">Transport</keyword>
<organism evidence="10 11">
    <name type="scientific">Methylorubrum populi</name>
    <dbReference type="NCBI Taxonomy" id="223967"/>
    <lineage>
        <taxon>Bacteria</taxon>
        <taxon>Pseudomonadati</taxon>
        <taxon>Pseudomonadota</taxon>
        <taxon>Alphaproteobacteria</taxon>
        <taxon>Hyphomicrobiales</taxon>
        <taxon>Methylobacteriaceae</taxon>
        <taxon>Methylorubrum</taxon>
    </lineage>
</organism>
<evidence type="ECO:0000313" key="11">
    <source>
        <dbReference type="Proteomes" id="UP000218288"/>
    </source>
</evidence>